<accession>A0A9N9HX07</accession>
<feature type="non-terminal residue" evidence="1">
    <location>
        <position position="1"/>
    </location>
</feature>
<comment type="caution">
    <text evidence="1">The sequence shown here is derived from an EMBL/GenBank/DDBJ whole genome shotgun (WGS) entry which is preliminary data.</text>
</comment>
<gene>
    <name evidence="1" type="ORF">FMOSSE_LOCUS14275</name>
</gene>
<keyword evidence="2" id="KW-1185">Reference proteome</keyword>
<protein>
    <submittedName>
        <fullName evidence="1">15037_t:CDS:1</fullName>
    </submittedName>
</protein>
<name>A0A9N9HX07_FUNMO</name>
<dbReference type="AlphaFoldDB" id="A0A9N9HX07"/>
<sequence length="42" mass="4513">IIHSSLKTQIANNILNEASNVDSTALSQLPILIVDIPNIDIT</sequence>
<dbReference type="Proteomes" id="UP000789375">
    <property type="component" value="Unassembled WGS sequence"/>
</dbReference>
<proteinExistence type="predicted"/>
<evidence type="ECO:0000313" key="1">
    <source>
        <dbReference type="EMBL" id="CAG8710261.1"/>
    </source>
</evidence>
<evidence type="ECO:0000313" key="2">
    <source>
        <dbReference type="Proteomes" id="UP000789375"/>
    </source>
</evidence>
<dbReference type="EMBL" id="CAJVPP010010437">
    <property type="protein sequence ID" value="CAG8710261.1"/>
    <property type="molecule type" value="Genomic_DNA"/>
</dbReference>
<reference evidence="1" key="1">
    <citation type="submission" date="2021-06" db="EMBL/GenBank/DDBJ databases">
        <authorList>
            <person name="Kallberg Y."/>
            <person name="Tangrot J."/>
            <person name="Rosling A."/>
        </authorList>
    </citation>
    <scope>NUCLEOTIDE SEQUENCE</scope>
    <source>
        <strain evidence="1">87-6 pot B 2015</strain>
    </source>
</reference>
<organism evidence="1 2">
    <name type="scientific">Funneliformis mosseae</name>
    <name type="common">Endomycorrhizal fungus</name>
    <name type="synonym">Glomus mosseae</name>
    <dbReference type="NCBI Taxonomy" id="27381"/>
    <lineage>
        <taxon>Eukaryota</taxon>
        <taxon>Fungi</taxon>
        <taxon>Fungi incertae sedis</taxon>
        <taxon>Mucoromycota</taxon>
        <taxon>Glomeromycotina</taxon>
        <taxon>Glomeromycetes</taxon>
        <taxon>Glomerales</taxon>
        <taxon>Glomeraceae</taxon>
        <taxon>Funneliformis</taxon>
    </lineage>
</organism>